<sequence length="153" mass="16711">MFHVAGSALRRRGLSVALIVTVALVSLLGASALHATAAEEGPRMSPVAQCSEDFRLMCPDATSTRNLWGCMMKNSAMIRNDMCKEYVVGFRACTSDAEKRGTCVYPAADYATSVRRCLRTIPEENISEPCRSSRFYAPIAELLAAQRATKGWV</sequence>
<keyword evidence="3" id="KW-1185">Reference proteome</keyword>
<protein>
    <submittedName>
        <fullName evidence="2">Uncharacterized protein</fullName>
    </submittedName>
</protein>
<gene>
    <name evidence="2" type="ORF">NESM_000822100</name>
</gene>
<dbReference type="EMBL" id="JAECZO010000160">
    <property type="protein sequence ID" value="KAK7198591.1"/>
    <property type="molecule type" value="Genomic_DNA"/>
</dbReference>
<feature type="chain" id="PRO_5043911840" evidence="1">
    <location>
        <begin position="33"/>
        <end position="153"/>
    </location>
</feature>
<feature type="signal peptide" evidence="1">
    <location>
        <begin position="1"/>
        <end position="32"/>
    </location>
</feature>
<accession>A0AAW0EYK7</accession>
<name>A0AAW0EYK7_9TRYP</name>
<dbReference type="AlphaFoldDB" id="A0AAW0EYK7"/>
<reference evidence="2 3" key="1">
    <citation type="journal article" date="2021" name="MBio">
        <title>A New Model Trypanosomatid, Novymonas esmeraldas: Genomic Perception of Its 'Candidatus Pandoraea novymonadis' Endosymbiont.</title>
        <authorList>
            <person name="Zakharova A."/>
            <person name="Saura A."/>
            <person name="Butenko A."/>
            <person name="Podesvova L."/>
            <person name="Warmusova S."/>
            <person name="Kostygov A.Y."/>
            <person name="Nenarokova A."/>
            <person name="Lukes J."/>
            <person name="Opperdoes F.R."/>
            <person name="Yurchenko V."/>
        </authorList>
    </citation>
    <scope>NUCLEOTIDE SEQUENCE [LARGE SCALE GENOMIC DNA]</scope>
    <source>
        <strain evidence="2 3">E262AT.01</strain>
    </source>
</reference>
<comment type="caution">
    <text evidence="2">The sequence shown here is derived from an EMBL/GenBank/DDBJ whole genome shotgun (WGS) entry which is preliminary data.</text>
</comment>
<evidence type="ECO:0000313" key="3">
    <source>
        <dbReference type="Proteomes" id="UP001430356"/>
    </source>
</evidence>
<dbReference type="Proteomes" id="UP001430356">
    <property type="component" value="Unassembled WGS sequence"/>
</dbReference>
<keyword evidence="1" id="KW-0732">Signal</keyword>
<evidence type="ECO:0000256" key="1">
    <source>
        <dbReference type="SAM" id="SignalP"/>
    </source>
</evidence>
<evidence type="ECO:0000313" key="2">
    <source>
        <dbReference type="EMBL" id="KAK7198591.1"/>
    </source>
</evidence>
<organism evidence="2 3">
    <name type="scientific">Novymonas esmeraldas</name>
    <dbReference type="NCBI Taxonomy" id="1808958"/>
    <lineage>
        <taxon>Eukaryota</taxon>
        <taxon>Discoba</taxon>
        <taxon>Euglenozoa</taxon>
        <taxon>Kinetoplastea</taxon>
        <taxon>Metakinetoplastina</taxon>
        <taxon>Trypanosomatida</taxon>
        <taxon>Trypanosomatidae</taxon>
        <taxon>Novymonas</taxon>
    </lineage>
</organism>
<proteinExistence type="predicted"/>